<proteinExistence type="predicted"/>
<evidence type="ECO:0000313" key="1">
    <source>
        <dbReference type="EMBL" id="KAB7506017.1"/>
    </source>
</evidence>
<reference evidence="1 2" key="1">
    <citation type="journal article" date="2019" name="PLoS Biol.">
        <title>Sex chromosomes control vertical transmission of feminizing Wolbachia symbionts in an isopod.</title>
        <authorList>
            <person name="Becking T."/>
            <person name="Chebbi M.A."/>
            <person name="Giraud I."/>
            <person name="Moumen B."/>
            <person name="Laverre T."/>
            <person name="Caubet Y."/>
            <person name="Peccoud J."/>
            <person name="Gilbert C."/>
            <person name="Cordaux R."/>
        </authorList>
    </citation>
    <scope>NUCLEOTIDE SEQUENCE [LARGE SCALE GENOMIC DNA]</scope>
    <source>
        <strain evidence="1">ANa2</strain>
        <tissue evidence="1">Whole body excluding digestive tract and cuticle</tissue>
    </source>
</reference>
<name>A0A5N5TIC9_9CRUS</name>
<dbReference type="EMBL" id="SEYY01001031">
    <property type="protein sequence ID" value="KAB7506017.1"/>
    <property type="molecule type" value="Genomic_DNA"/>
</dbReference>
<dbReference type="OrthoDB" id="10628819at2759"/>
<comment type="caution">
    <text evidence="1">The sequence shown here is derived from an EMBL/GenBank/DDBJ whole genome shotgun (WGS) entry which is preliminary data.</text>
</comment>
<protein>
    <submittedName>
        <fullName evidence="1">Uncharacterized protein</fullName>
    </submittedName>
</protein>
<gene>
    <name evidence="1" type="ORF">Anas_00591</name>
</gene>
<dbReference type="AlphaFoldDB" id="A0A5N5TIC9"/>
<organism evidence="1 2">
    <name type="scientific">Armadillidium nasatum</name>
    <dbReference type="NCBI Taxonomy" id="96803"/>
    <lineage>
        <taxon>Eukaryota</taxon>
        <taxon>Metazoa</taxon>
        <taxon>Ecdysozoa</taxon>
        <taxon>Arthropoda</taxon>
        <taxon>Crustacea</taxon>
        <taxon>Multicrustacea</taxon>
        <taxon>Malacostraca</taxon>
        <taxon>Eumalacostraca</taxon>
        <taxon>Peracarida</taxon>
        <taxon>Isopoda</taxon>
        <taxon>Oniscidea</taxon>
        <taxon>Crinocheta</taxon>
        <taxon>Armadillidiidae</taxon>
        <taxon>Armadillidium</taxon>
    </lineage>
</organism>
<sequence>MQNHCLGKLFLFFTPPINLLTHMFERFFRGKWRGMFAVNLNWDSSFYTLGFSVIWSVWQYKQGKSGGGKYVGRLSVDGSFDRRSVTKVRTGHNGLNSHLLILGLSDILLCPPCSTEEESVGRFLLRCANYLVAREDVQLFLQRVGIPPSTLSTLLEIIDPNLRSFYKV</sequence>
<dbReference type="Proteomes" id="UP000326759">
    <property type="component" value="Unassembled WGS sequence"/>
</dbReference>
<evidence type="ECO:0000313" key="2">
    <source>
        <dbReference type="Proteomes" id="UP000326759"/>
    </source>
</evidence>
<accession>A0A5N5TIC9</accession>
<keyword evidence="2" id="KW-1185">Reference proteome</keyword>